<keyword evidence="10" id="KW-0539">Nucleus</keyword>
<dbReference type="FunFam" id="3.30.160.60:FF:000094">
    <property type="entry name" value="Zinc finger protein 605"/>
    <property type="match status" value="1"/>
</dbReference>
<feature type="domain" description="C2H2-type" evidence="13">
    <location>
        <begin position="181"/>
        <end position="203"/>
    </location>
</feature>
<dbReference type="PROSITE" id="PS00028">
    <property type="entry name" value="ZINC_FINGER_C2H2_1"/>
    <property type="match status" value="2"/>
</dbReference>
<keyword evidence="7" id="KW-0805">Transcription regulation</keyword>
<dbReference type="SUPFAM" id="SSF57667">
    <property type="entry name" value="beta-beta-alpha zinc fingers"/>
    <property type="match status" value="1"/>
</dbReference>
<comment type="caution">
    <text evidence="14">The sequence shown here is derived from an EMBL/GenBank/DDBJ whole genome shotgun (WGS) entry which is preliminary data.</text>
</comment>
<dbReference type="InterPro" id="IPR013087">
    <property type="entry name" value="Znf_C2H2_type"/>
</dbReference>
<evidence type="ECO:0000256" key="9">
    <source>
        <dbReference type="ARBA" id="ARBA00023163"/>
    </source>
</evidence>
<dbReference type="GO" id="GO:0003677">
    <property type="term" value="F:DNA binding"/>
    <property type="evidence" value="ECO:0007669"/>
    <property type="project" value="UniProtKB-KW"/>
</dbReference>
<evidence type="ECO:0000256" key="3">
    <source>
        <dbReference type="ARBA" id="ARBA00022723"/>
    </source>
</evidence>
<dbReference type="Gene3D" id="3.30.160.60">
    <property type="entry name" value="Classic Zinc Finger"/>
    <property type="match status" value="2"/>
</dbReference>
<dbReference type="PANTHER" id="PTHR16515:SF49">
    <property type="entry name" value="GASTRULA ZINC FINGER PROTEIN XLCGF49.1-LIKE-RELATED"/>
    <property type="match status" value="1"/>
</dbReference>
<dbReference type="GO" id="GO:0010468">
    <property type="term" value="P:regulation of gene expression"/>
    <property type="evidence" value="ECO:0007669"/>
    <property type="project" value="TreeGrafter"/>
</dbReference>
<dbReference type="AlphaFoldDB" id="A0A1B7TD86"/>
<protein>
    <recommendedName>
        <fullName evidence="13">C2H2-type domain-containing protein</fullName>
    </recommendedName>
</protein>
<gene>
    <name evidence="14" type="ORF">HANVADRAFT_24675</name>
</gene>
<evidence type="ECO:0000256" key="6">
    <source>
        <dbReference type="ARBA" id="ARBA00022833"/>
    </source>
</evidence>
<feature type="domain" description="C2H2-type" evidence="13">
    <location>
        <begin position="153"/>
        <end position="180"/>
    </location>
</feature>
<dbReference type="InterPro" id="IPR050331">
    <property type="entry name" value="Zinc_finger"/>
</dbReference>
<comment type="similarity">
    <text evidence="2">Belongs to the krueppel C2H2-type zinc-finger protein family.</text>
</comment>
<keyword evidence="4" id="KW-0677">Repeat</keyword>
<evidence type="ECO:0000256" key="2">
    <source>
        <dbReference type="ARBA" id="ARBA00006991"/>
    </source>
</evidence>
<evidence type="ECO:0000313" key="14">
    <source>
        <dbReference type="EMBL" id="OBA26681.1"/>
    </source>
</evidence>
<feature type="region of interest" description="Disordered" evidence="12">
    <location>
        <begin position="121"/>
        <end position="143"/>
    </location>
</feature>
<comment type="subcellular location">
    <subcellularLocation>
        <location evidence="1">Nucleus</location>
    </subcellularLocation>
</comment>
<reference evidence="15" key="1">
    <citation type="journal article" date="2016" name="Proc. Natl. Acad. Sci. U.S.A.">
        <title>Comparative genomics of biotechnologically important yeasts.</title>
        <authorList>
            <person name="Riley R."/>
            <person name="Haridas S."/>
            <person name="Wolfe K.H."/>
            <person name="Lopes M.R."/>
            <person name="Hittinger C.T."/>
            <person name="Goeker M."/>
            <person name="Salamov A.A."/>
            <person name="Wisecaver J.H."/>
            <person name="Long T.M."/>
            <person name="Calvey C.H."/>
            <person name="Aerts A.L."/>
            <person name="Barry K.W."/>
            <person name="Choi C."/>
            <person name="Clum A."/>
            <person name="Coughlan A.Y."/>
            <person name="Deshpande S."/>
            <person name="Douglass A.P."/>
            <person name="Hanson S.J."/>
            <person name="Klenk H.-P."/>
            <person name="LaButti K.M."/>
            <person name="Lapidus A."/>
            <person name="Lindquist E.A."/>
            <person name="Lipzen A.M."/>
            <person name="Meier-Kolthoff J.P."/>
            <person name="Ohm R.A."/>
            <person name="Otillar R.P."/>
            <person name="Pangilinan J.L."/>
            <person name="Peng Y."/>
            <person name="Rokas A."/>
            <person name="Rosa C.A."/>
            <person name="Scheuner C."/>
            <person name="Sibirny A.A."/>
            <person name="Slot J.C."/>
            <person name="Stielow J.B."/>
            <person name="Sun H."/>
            <person name="Kurtzman C.P."/>
            <person name="Blackwell M."/>
            <person name="Grigoriev I.V."/>
            <person name="Jeffries T.W."/>
        </authorList>
    </citation>
    <scope>NUCLEOTIDE SEQUENCE [LARGE SCALE GENOMIC DNA]</scope>
    <source>
        <strain evidence="15">NRRL Y-1626</strain>
    </source>
</reference>
<evidence type="ECO:0000313" key="15">
    <source>
        <dbReference type="Proteomes" id="UP000092321"/>
    </source>
</evidence>
<evidence type="ECO:0000256" key="5">
    <source>
        <dbReference type="ARBA" id="ARBA00022771"/>
    </source>
</evidence>
<dbReference type="GO" id="GO:0005634">
    <property type="term" value="C:nucleus"/>
    <property type="evidence" value="ECO:0007669"/>
    <property type="project" value="UniProtKB-SubCell"/>
</dbReference>
<organism evidence="14 15">
    <name type="scientific">Hanseniaspora valbyensis NRRL Y-1626</name>
    <dbReference type="NCBI Taxonomy" id="766949"/>
    <lineage>
        <taxon>Eukaryota</taxon>
        <taxon>Fungi</taxon>
        <taxon>Dikarya</taxon>
        <taxon>Ascomycota</taxon>
        <taxon>Saccharomycotina</taxon>
        <taxon>Saccharomycetes</taxon>
        <taxon>Saccharomycodales</taxon>
        <taxon>Saccharomycodaceae</taxon>
        <taxon>Hanseniaspora</taxon>
    </lineage>
</organism>
<proteinExistence type="inferred from homology"/>
<evidence type="ECO:0000259" key="13">
    <source>
        <dbReference type="PROSITE" id="PS50157"/>
    </source>
</evidence>
<keyword evidence="6" id="KW-0862">Zinc</keyword>
<keyword evidence="5 11" id="KW-0863">Zinc-finger</keyword>
<evidence type="ECO:0000256" key="1">
    <source>
        <dbReference type="ARBA" id="ARBA00004123"/>
    </source>
</evidence>
<keyword evidence="9" id="KW-0804">Transcription</keyword>
<feature type="region of interest" description="Disordered" evidence="12">
    <location>
        <begin position="200"/>
        <end position="219"/>
    </location>
</feature>
<name>A0A1B7TD86_9ASCO</name>
<evidence type="ECO:0000256" key="10">
    <source>
        <dbReference type="ARBA" id="ARBA00023242"/>
    </source>
</evidence>
<evidence type="ECO:0000256" key="7">
    <source>
        <dbReference type="ARBA" id="ARBA00023015"/>
    </source>
</evidence>
<dbReference type="PANTHER" id="PTHR16515">
    <property type="entry name" value="PR DOMAIN ZINC FINGER PROTEIN"/>
    <property type="match status" value="1"/>
</dbReference>
<dbReference type="PROSITE" id="PS50157">
    <property type="entry name" value="ZINC_FINGER_C2H2_2"/>
    <property type="match status" value="2"/>
</dbReference>
<evidence type="ECO:0000256" key="12">
    <source>
        <dbReference type="SAM" id="MobiDB-lite"/>
    </source>
</evidence>
<evidence type="ECO:0000256" key="4">
    <source>
        <dbReference type="ARBA" id="ARBA00022737"/>
    </source>
</evidence>
<dbReference type="SMART" id="SM00355">
    <property type="entry name" value="ZnF_C2H2"/>
    <property type="match status" value="2"/>
</dbReference>
<dbReference type="Proteomes" id="UP000092321">
    <property type="component" value="Unassembled WGS sequence"/>
</dbReference>
<dbReference type="Pfam" id="PF00096">
    <property type="entry name" value="zf-C2H2"/>
    <property type="match status" value="2"/>
</dbReference>
<sequence>MFLPKIEQGTYASRAASLALTESSTTFNSIVDARNIIELSPIGQIKEDYPIKLPQLFFKGQPESNNIINNDNNNNIINNNSHINNNNNITTSNATVECGQVESKQVNPTATSSAKKFVKTKETGKNISSDIDKKKNEKTKKNEKKKYVRPLKFECEICQKKFHRQDALQTHMNMHLNINPYECSVCGKCFNAKQNMVRHERNHGTGGRVDKKKKTKVAH</sequence>
<dbReference type="OrthoDB" id="6077919at2759"/>
<keyword evidence="15" id="KW-1185">Reference proteome</keyword>
<dbReference type="GO" id="GO:0008270">
    <property type="term" value="F:zinc ion binding"/>
    <property type="evidence" value="ECO:0007669"/>
    <property type="project" value="UniProtKB-KW"/>
</dbReference>
<evidence type="ECO:0000256" key="8">
    <source>
        <dbReference type="ARBA" id="ARBA00023125"/>
    </source>
</evidence>
<dbReference type="EMBL" id="LXPE01000014">
    <property type="protein sequence ID" value="OBA26681.1"/>
    <property type="molecule type" value="Genomic_DNA"/>
</dbReference>
<dbReference type="InterPro" id="IPR036236">
    <property type="entry name" value="Znf_C2H2_sf"/>
</dbReference>
<evidence type="ECO:0000256" key="11">
    <source>
        <dbReference type="PROSITE-ProRule" id="PRU00042"/>
    </source>
</evidence>
<feature type="compositionally biased region" description="Basic residues" evidence="12">
    <location>
        <begin position="210"/>
        <end position="219"/>
    </location>
</feature>
<feature type="compositionally biased region" description="Basic and acidic residues" evidence="12">
    <location>
        <begin position="121"/>
        <end position="135"/>
    </location>
</feature>
<keyword evidence="3" id="KW-0479">Metal-binding</keyword>
<accession>A0A1B7TD86</accession>
<keyword evidence="8" id="KW-0238">DNA-binding</keyword>